<gene>
    <name evidence="1" type="ORF">OsJ_18508</name>
</gene>
<reference evidence="1" key="2">
    <citation type="submission" date="2008-12" db="EMBL/GenBank/DDBJ databases">
        <title>Improved gene annotation of the rice (Oryza sativa) genomes.</title>
        <authorList>
            <person name="Wang J."/>
            <person name="Li R."/>
            <person name="Fan W."/>
            <person name="Huang Q."/>
            <person name="Zhang J."/>
            <person name="Zhou Y."/>
            <person name="Hu Y."/>
            <person name="Zi S."/>
            <person name="Li J."/>
            <person name="Ni P."/>
            <person name="Zheng H."/>
            <person name="Zhang Y."/>
            <person name="Zhao M."/>
            <person name="Hao Q."/>
            <person name="McDermott J."/>
            <person name="Samudrala R."/>
            <person name="Kristiansen K."/>
            <person name="Wong G.K.-S."/>
        </authorList>
    </citation>
    <scope>NUCLEOTIDE SEQUENCE</scope>
</reference>
<evidence type="ECO:0000313" key="1">
    <source>
        <dbReference type="EMBL" id="EEE63690.1"/>
    </source>
</evidence>
<dbReference type="EMBL" id="CM000142">
    <property type="protein sequence ID" value="EEE63690.1"/>
    <property type="molecule type" value="Genomic_DNA"/>
</dbReference>
<reference evidence="1" key="1">
    <citation type="journal article" date="2005" name="PLoS Biol.">
        <title>The genomes of Oryza sativa: a history of duplications.</title>
        <authorList>
            <person name="Yu J."/>
            <person name="Wang J."/>
            <person name="Lin W."/>
            <person name="Li S."/>
            <person name="Li H."/>
            <person name="Zhou J."/>
            <person name="Ni P."/>
            <person name="Dong W."/>
            <person name="Hu S."/>
            <person name="Zeng C."/>
            <person name="Zhang J."/>
            <person name="Zhang Y."/>
            <person name="Li R."/>
            <person name="Xu Z."/>
            <person name="Li S."/>
            <person name="Li X."/>
            <person name="Zheng H."/>
            <person name="Cong L."/>
            <person name="Lin L."/>
            <person name="Yin J."/>
            <person name="Geng J."/>
            <person name="Li G."/>
            <person name="Shi J."/>
            <person name="Liu J."/>
            <person name="Lv H."/>
            <person name="Li J."/>
            <person name="Wang J."/>
            <person name="Deng Y."/>
            <person name="Ran L."/>
            <person name="Shi X."/>
            <person name="Wang X."/>
            <person name="Wu Q."/>
            <person name="Li C."/>
            <person name="Ren X."/>
            <person name="Wang J."/>
            <person name="Wang X."/>
            <person name="Li D."/>
            <person name="Liu D."/>
            <person name="Zhang X."/>
            <person name="Ji Z."/>
            <person name="Zhao W."/>
            <person name="Sun Y."/>
            <person name="Zhang Z."/>
            <person name="Bao J."/>
            <person name="Han Y."/>
            <person name="Dong L."/>
            <person name="Ji J."/>
            <person name="Chen P."/>
            <person name="Wu S."/>
            <person name="Liu J."/>
            <person name="Xiao Y."/>
            <person name="Bu D."/>
            <person name="Tan J."/>
            <person name="Yang L."/>
            <person name="Ye C."/>
            <person name="Zhang J."/>
            <person name="Xu J."/>
            <person name="Zhou Y."/>
            <person name="Yu Y."/>
            <person name="Zhang B."/>
            <person name="Zhuang S."/>
            <person name="Wei H."/>
            <person name="Liu B."/>
            <person name="Lei M."/>
            <person name="Yu H."/>
            <person name="Li Y."/>
            <person name="Xu H."/>
            <person name="Wei S."/>
            <person name="He X."/>
            <person name="Fang L."/>
            <person name="Zhang Z."/>
            <person name="Zhang Y."/>
            <person name="Huang X."/>
            <person name="Su Z."/>
            <person name="Tong W."/>
            <person name="Li J."/>
            <person name="Tong Z."/>
            <person name="Li S."/>
            <person name="Ye J."/>
            <person name="Wang L."/>
            <person name="Fang L."/>
            <person name="Lei T."/>
            <person name="Chen C."/>
            <person name="Chen H."/>
            <person name="Xu Z."/>
            <person name="Li H."/>
            <person name="Huang H."/>
            <person name="Zhang F."/>
            <person name="Xu H."/>
            <person name="Li N."/>
            <person name="Zhao C."/>
            <person name="Li S."/>
            <person name="Dong L."/>
            <person name="Huang Y."/>
            <person name="Li L."/>
            <person name="Xi Y."/>
            <person name="Qi Q."/>
            <person name="Li W."/>
            <person name="Zhang B."/>
            <person name="Hu W."/>
            <person name="Zhang Y."/>
            <person name="Tian X."/>
            <person name="Jiao Y."/>
            <person name="Liang X."/>
            <person name="Jin J."/>
            <person name="Gao L."/>
            <person name="Zheng W."/>
            <person name="Hao B."/>
            <person name="Liu S."/>
            <person name="Wang W."/>
            <person name="Yuan L."/>
            <person name="Cao M."/>
            <person name="McDermott J."/>
            <person name="Samudrala R."/>
            <person name="Wang J."/>
            <person name="Wong G.K."/>
            <person name="Yang H."/>
        </authorList>
    </citation>
    <scope>NUCLEOTIDE SEQUENCE [LARGE SCALE GENOMIC DNA]</scope>
</reference>
<dbReference type="Proteomes" id="UP000007752">
    <property type="component" value="Chromosome 5"/>
</dbReference>
<protein>
    <submittedName>
        <fullName evidence="1">Uncharacterized protein</fullName>
    </submittedName>
</protein>
<proteinExistence type="predicted"/>
<name>B9FPK0_ORYSJ</name>
<accession>B9FPK0</accession>
<dbReference type="AlphaFoldDB" id="B9FPK0"/>
<sequence>MHVAIAVADEAATPFHGQKRNTEDIIAGAIICFNDRYRVPGAVQACPEGALGVRCAIGDSEAAEAFCGGPCQAEMNLVLYIDGRRATGDGRARLVGEELGADEVDGDVAGGDASLSSSAAEDVALRSCFPKFRRHKLYPFTFTVRRGRGRRQRG</sequence>
<organism evidence="1">
    <name type="scientific">Oryza sativa subsp. japonica</name>
    <name type="common">Rice</name>
    <dbReference type="NCBI Taxonomy" id="39947"/>
    <lineage>
        <taxon>Eukaryota</taxon>
        <taxon>Viridiplantae</taxon>
        <taxon>Streptophyta</taxon>
        <taxon>Embryophyta</taxon>
        <taxon>Tracheophyta</taxon>
        <taxon>Spermatophyta</taxon>
        <taxon>Magnoliopsida</taxon>
        <taxon>Liliopsida</taxon>
        <taxon>Poales</taxon>
        <taxon>Poaceae</taxon>
        <taxon>BOP clade</taxon>
        <taxon>Oryzoideae</taxon>
        <taxon>Oryzeae</taxon>
        <taxon>Oryzinae</taxon>
        <taxon>Oryza</taxon>
        <taxon>Oryza sativa</taxon>
    </lineage>
</organism>